<evidence type="ECO:0000313" key="1">
    <source>
        <dbReference type="EMBL" id="CAK4035011.1"/>
    </source>
</evidence>
<keyword evidence="2" id="KW-1185">Reference proteome</keyword>
<comment type="caution">
    <text evidence="1">The sequence shown here is derived from an EMBL/GenBank/DDBJ whole genome shotgun (WGS) entry which is preliminary data.</text>
</comment>
<protein>
    <submittedName>
        <fullName evidence="1">Uncharacterized protein</fullName>
    </submittedName>
</protein>
<proteinExistence type="predicted"/>
<dbReference type="Proteomes" id="UP001296104">
    <property type="component" value="Unassembled WGS sequence"/>
</dbReference>
<dbReference type="EMBL" id="CAVMBE010000168">
    <property type="protein sequence ID" value="CAK4035011.1"/>
    <property type="molecule type" value="Genomic_DNA"/>
</dbReference>
<sequence>MRNRMEASKKGVIPISALRTMGTASLEAVPFHLYYETFSPTGRYRYRRQEIGATCDLRVRYSSDPAGSQLQKIELPRDSALASNKPLACKALQYCDQRLSGAAREIVAAASSSPDLWDEGVLSKLMDALTPEILAEVVQTLKKELEELKRGEVKDGGAQK</sequence>
<reference evidence="1" key="1">
    <citation type="submission" date="2023-11" db="EMBL/GenBank/DDBJ databases">
        <authorList>
            <person name="Alioto T."/>
            <person name="Alioto T."/>
            <person name="Gomez Garrido J."/>
        </authorList>
    </citation>
    <scope>NUCLEOTIDE SEQUENCE</scope>
</reference>
<dbReference type="AlphaFoldDB" id="A0AAI8Z9N8"/>
<evidence type="ECO:0000313" key="2">
    <source>
        <dbReference type="Proteomes" id="UP001296104"/>
    </source>
</evidence>
<accession>A0AAI8Z9N8</accession>
<name>A0AAI8Z9N8_9PEZI</name>
<gene>
    <name evidence="1" type="ORF">LECACI_7A010169</name>
</gene>
<organism evidence="1 2">
    <name type="scientific">Lecanosticta acicola</name>
    <dbReference type="NCBI Taxonomy" id="111012"/>
    <lineage>
        <taxon>Eukaryota</taxon>
        <taxon>Fungi</taxon>
        <taxon>Dikarya</taxon>
        <taxon>Ascomycota</taxon>
        <taxon>Pezizomycotina</taxon>
        <taxon>Dothideomycetes</taxon>
        <taxon>Dothideomycetidae</taxon>
        <taxon>Mycosphaerellales</taxon>
        <taxon>Mycosphaerellaceae</taxon>
        <taxon>Lecanosticta</taxon>
    </lineage>
</organism>